<keyword evidence="4" id="KW-1185">Reference proteome</keyword>
<accession>A0A0D7A7A3</accession>
<feature type="transmembrane region" description="Helical" evidence="2">
    <location>
        <begin position="21"/>
        <end position="40"/>
    </location>
</feature>
<sequence length="161" mass="17357">MDNVDGTADTSSAHLGVSWEVVMIIVLIVVVIAVVFAAIFQRRRRQRRRSRDVEQQARGGALAMPSSSDPEKRGIDIDDAAVDLIRTVWVLERSTDIVDPAGLASERGGARSAPKTCDFQPCVTADLNVPMARLPVAVPRLKAALSTHTTPGTSTFTHTPL</sequence>
<dbReference type="AlphaFoldDB" id="A0A0D7A7A3"/>
<protein>
    <submittedName>
        <fullName evidence="3">Uncharacterized protein</fullName>
    </submittedName>
</protein>
<evidence type="ECO:0000256" key="1">
    <source>
        <dbReference type="SAM" id="MobiDB-lite"/>
    </source>
</evidence>
<reference evidence="3 4" key="1">
    <citation type="journal article" date="2015" name="Fungal Genet. Biol.">
        <title>Evolution of novel wood decay mechanisms in Agaricales revealed by the genome sequences of Fistulina hepatica and Cylindrobasidium torrendii.</title>
        <authorList>
            <person name="Floudas D."/>
            <person name="Held B.W."/>
            <person name="Riley R."/>
            <person name="Nagy L.G."/>
            <person name="Koehler G."/>
            <person name="Ransdell A.S."/>
            <person name="Younus H."/>
            <person name="Chow J."/>
            <person name="Chiniquy J."/>
            <person name="Lipzen A."/>
            <person name="Tritt A."/>
            <person name="Sun H."/>
            <person name="Haridas S."/>
            <person name="LaButti K."/>
            <person name="Ohm R.A."/>
            <person name="Kues U."/>
            <person name="Blanchette R.A."/>
            <person name="Grigoriev I.V."/>
            <person name="Minto R.E."/>
            <person name="Hibbett D.S."/>
        </authorList>
    </citation>
    <scope>NUCLEOTIDE SEQUENCE [LARGE SCALE GENOMIC DNA]</scope>
    <source>
        <strain evidence="3 4">ATCC 64428</strain>
    </source>
</reference>
<name>A0A0D7A7A3_9AGAR</name>
<evidence type="ECO:0000256" key="2">
    <source>
        <dbReference type="SAM" id="Phobius"/>
    </source>
</evidence>
<evidence type="ECO:0000313" key="4">
    <source>
        <dbReference type="Proteomes" id="UP000054144"/>
    </source>
</evidence>
<keyword evidence="2" id="KW-0812">Transmembrane</keyword>
<organism evidence="3 4">
    <name type="scientific">Fistulina hepatica ATCC 64428</name>
    <dbReference type="NCBI Taxonomy" id="1128425"/>
    <lineage>
        <taxon>Eukaryota</taxon>
        <taxon>Fungi</taxon>
        <taxon>Dikarya</taxon>
        <taxon>Basidiomycota</taxon>
        <taxon>Agaricomycotina</taxon>
        <taxon>Agaricomycetes</taxon>
        <taxon>Agaricomycetidae</taxon>
        <taxon>Agaricales</taxon>
        <taxon>Fistulinaceae</taxon>
        <taxon>Fistulina</taxon>
    </lineage>
</organism>
<keyword evidence="2" id="KW-1133">Transmembrane helix</keyword>
<dbReference type="Proteomes" id="UP000054144">
    <property type="component" value="Unassembled WGS sequence"/>
</dbReference>
<gene>
    <name evidence="3" type="ORF">FISHEDRAFT_60031</name>
</gene>
<feature type="region of interest" description="Disordered" evidence="1">
    <location>
        <begin position="47"/>
        <end position="74"/>
    </location>
</feature>
<dbReference type="EMBL" id="KN882021">
    <property type="protein sequence ID" value="KIY46867.1"/>
    <property type="molecule type" value="Genomic_DNA"/>
</dbReference>
<keyword evidence="2" id="KW-0472">Membrane</keyword>
<proteinExistence type="predicted"/>
<evidence type="ECO:0000313" key="3">
    <source>
        <dbReference type="EMBL" id="KIY46867.1"/>
    </source>
</evidence>